<name>A0A382ZTA0_9ZZZZ</name>
<dbReference type="EMBL" id="UINC01186453">
    <property type="protein sequence ID" value="SVD98681.1"/>
    <property type="molecule type" value="Genomic_DNA"/>
</dbReference>
<feature type="region of interest" description="Disordered" evidence="1">
    <location>
        <begin position="1"/>
        <end position="35"/>
    </location>
</feature>
<proteinExistence type="predicted"/>
<organism evidence="2">
    <name type="scientific">marine metagenome</name>
    <dbReference type="NCBI Taxonomy" id="408172"/>
    <lineage>
        <taxon>unclassified sequences</taxon>
        <taxon>metagenomes</taxon>
        <taxon>ecological metagenomes</taxon>
    </lineage>
</organism>
<feature type="non-terminal residue" evidence="2">
    <location>
        <position position="1"/>
    </location>
</feature>
<reference evidence="2" key="1">
    <citation type="submission" date="2018-05" db="EMBL/GenBank/DDBJ databases">
        <authorList>
            <person name="Lanie J.A."/>
            <person name="Ng W.-L."/>
            <person name="Kazmierczak K.M."/>
            <person name="Andrzejewski T.M."/>
            <person name="Davidsen T.M."/>
            <person name="Wayne K.J."/>
            <person name="Tettelin H."/>
            <person name="Glass J.I."/>
            <person name="Rusch D."/>
            <person name="Podicherti R."/>
            <person name="Tsui H.-C.T."/>
            <person name="Winkler M.E."/>
        </authorList>
    </citation>
    <scope>NUCLEOTIDE SEQUENCE</scope>
</reference>
<accession>A0A382ZTA0</accession>
<dbReference type="AlphaFoldDB" id="A0A382ZTA0"/>
<evidence type="ECO:0000256" key="1">
    <source>
        <dbReference type="SAM" id="MobiDB-lite"/>
    </source>
</evidence>
<gene>
    <name evidence="2" type="ORF">METZ01_LOCUS451535</name>
</gene>
<sequence>DARSRGISTDAEPLGSIERRHFQPLVCPRGKRQGV</sequence>
<feature type="non-terminal residue" evidence="2">
    <location>
        <position position="35"/>
    </location>
</feature>
<protein>
    <submittedName>
        <fullName evidence="2">Uncharacterized protein</fullName>
    </submittedName>
</protein>
<evidence type="ECO:0000313" key="2">
    <source>
        <dbReference type="EMBL" id="SVD98681.1"/>
    </source>
</evidence>